<comment type="caution">
    <text evidence="2">The sequence shown here is derived from an EMBL/GenBank/DDBJ whole genome shotgun (WGS) entry which is preliminary data.</text>
</comment>
<dbReference type="RefSeq" id="WP_412257015.1">
    <property type="nucleotide sequence ID" value="NZ_JBKVRM010000004.1"/>
</dbReference>
<evidence type="ECO:0000259" key="1">
    <source>
        <dbReference type="Pfam" id="PF02371"/>
    </source>
</evidence>
<feature type="domain" description="Transposase IS116/IS110/IS902 C-terminal" evidence="1">
    <location>
        <begin position="8"/>
        <end position="52"/>
    </location>
</feature>
<evidence type="ECO:0000313" key="3">
    <source>
        <dbReference type="Proteomes" id="UP000182835"/>
    </source>
</evidence>
<gene>
    <name evidence="2" type="ORF">RU96_GL001365</name>
</gene>
<name>A0A1L8R304_9ENTE</name>
<accession>A0A1L8R304</accession>
<dbReference type="GO" id="GO:0004803">
    <property type="term" value="F:transposase activity"/>
    <property type="evidence" value="ECO:0007669"/>
    <property type="project" value="InterPro"/>
</dbReference>
<dbReference type="Pfam" id="PF02371">
    <property type="entry name" value="Transposase_20"/>
    <property type="match status" value="1"/>
</dbReference>
<dbReference type="STRING" id="317010.RU96_GL001365"/>
<dbReference type="Proteomes" id="UP000182835">
    <property type="component" value="Unassembled WGS sequence"/>
</dbReference>
<protein>
    <recommendedName>
        <fullName evidence="1">Transposase IS116/IS110/IS902 C-terminal domain-containing protein</fullName>
    </recommendedName>
</protein>
<dbReference type="InterPro" id="IPR003346">
    <property type="entry name" value="Transposase_20"/>
</dbReference>
<reference evidence="2 3" key="1">
    <citation type="submission" date="2014-12" db="EMBL/GenBank/DDBJ databases">
        <title>Draft genome sequences of 29 type strains of Enterococci.</title>
        <authorList>
            <person name="Zhong Z."/>
            <person name="Sun Z."/>
            <person name="Liu W."/>
            <person name="Zhang W."/>
            <person name="Zhang H."/>
        </authorList>
    </citation>
    <scope>NUCLEOTIDE SEQUENCE [LARGE SCALE GENOMIC DNA]</scope>
    <source>
        <strain evidence="2 3">DSM 21207</strain>
    </source>
</reference>
<sequence length="54" mass="5771">MSEIDSPILTIPGISFKLGSVILTEIRDIKNFRSPNQLLAYAGAESSVSTSGMN</sequence>
<dbReference type="AlphaFoldDB" id="A0A1L8R304"/>
<proteinExistence type="predicted"/>
<organism evidence="2 3">
    <name type="scientific">Enterococcus canintestini</name>
    <dbReference type="NCBI Taxonomy" id="317010"/>
    <lineage>
        <taxon>Bacteria</taxon>
        <taxon>Bacillati</taxon>
        <taxon>Bacillota</taxon>
        <taxon>Bacilli</taxon>
        <taxon>Lactobacillales</taxon>
        <taxon>Enterococcaceae</taxon>
        <taxon>Enterococcus</taxon>
    </lineage>
</organism>
<dbReference type="EMBL" id="JXKG01000024">
    <property type="protein sequence ID" value="OJG14149.1"/>
    <property type="molecule type" value="Genomic_DNA"/>
</dbReference>
<dbReference type="GO" id="GO:0006313">
    <property type="term" value="P:DNA transposition"/>
    <property type="evidence" value="ECO:0007669"/>
    <property type="project" value="InterPro"/>
</dbReference>
<dbReference type="GO" id="GO:0003677">
    <property type="term" value="F:DNA binding"/>
    <property type="evidence" value="ECO:0007669"/>
    <property type="project" value="InterPro"/>
</dbReference>
<evidence type="ECO:0000313" key="2">
    <source>
        <dbReference type="EMBL" id="OJG14149.1"/>
    </source>
</evidence>